<organism evidence="6 7">
    <name type="scientific">Amphibacillus indicireducens</name>
    <dbReference type="NCBI Taxonomy" id="1076330"/>
    <lineage>
        <taxon>Bacteria</taxon>
        <taxon>Bacillati</taxon>
        <taxon>Bacillota</taxon>
        <taxon>Bacilli</taxon>
        <taxon>Bacillales</taxon>
        <taxon>Bacillaceae</taxon>
        <taxon>Amphibacillus</taxon>
    </lineage>
</organism>
<evidence type="ECO:0000313" key="6">
    <source>
        <dbReference type="EMBL" id="GAA4074274.1"/>
    </source>
</evidence>
<keyword evidence="2" id="KW-0560">Oxidoreductase</keyword>
<comment type="caution">
    <text evidence="6">The sequence shown here is derived from an EMBL/GenBank/DDBJ whole genome shotgun (WGS) entry which is preliminary data.</text>
</comment>
<evidence type="ECO:0000256" key="3">
    <source>
        <dbReference type="ARBA" id="ARBA00047806"/>
    </source>
</evidence>
<dbReference type="EMBL" id="BAABDL010000105">
    <property type="protein sequence ID" value="GAA4074274.1"/>
    <property type="molecule type" value="Genomic_DNA"/>
</dbReference>
<gene>
    <name evidence="6" type="ORF">GCM10022410_19320</name>
</gene>
<dbReference type="InterPro" id="IPR002569">
    <property type="entry name" value="Met_Sox_Rdtase_MsrA_dom"/>
</dbReference>
<dbReference type="SUPFAM" id="SSF55068">
    <property type="entry name" value="Peptide methionine sulfoxide reductase"/>
    <property type="match status" value="1"/>
</dbReference>
<dbReference type="EC" id="1.8.4.11" evidence="1"/>
<comment type="catalytic activity">
    <reaction evidence="3">
        <text>L-methionyl-[protein] + [thioredoxin]-disulfide + H2O = L-methionyl-(S)-S-oxide-[protein] + [thioredoxin]-dithiol</text>
        <dbReference type="Rhea" id="RHEA:14217"/>
        <dbReference type="Rhea" id="RHEA-COMP:10698"/>
        <dbReference type="Rhea" id="RHEA-COMP:10700"/>
        <dbReference type="Rhea" id="RHEA-COMP:12313"/>
        <dbReference type="Rhea" id="RHEA-COMP:12315"/>
        <dbReference type="ChEBI" id="CHEBI:15377"/>
        <dbReference type="ChEBI" id="CHEBI:16044"/>
        <dbReference type="ChEBI" id="CHEBI:29950"/>
        <dbReference type="ChEBI" id="CHEBI:44120"/>
        <dbReference type="ChEBI" id="CHEBI:50058"/>
        <dbReference type="EC" id="1.8.4.11"/>
    </reaction>
</comment>
<comment type="catalytic activity">
    <reaction evidence="4">
        <text>[thioredoxin]-disulfide + L-methionine + H2O = L-methionine (S)-S-oxide + [thioredoxin]-dithiol</text>
        <dbReference type="Rhea" id="RHEA:19993"/>
        <dbReference type="Rhea" id="RHEA-COMP:10698"/>
        <dbReference type="Rhea" id="RHEA-COMP:10700"/>
        <dbReference type="ChEBI" id="CHEBI:15377"/>
        <dbReference type="ChEBI" id="CHEBI:29950"/>
        <dbReference type="ChEBI" id="CHEBI:50058"/>
        <dbReference type="ChEBI" id="CHEBI:57844"/>
        <dbReference type="ChEBI" id="CHEBI:58772"/>
        <dbReference type="EC" id="1.8.4.11"/>
    </reaction>
</comment>
<name>A0ABP7VTU4_9BACI</name>
<protein>
    <recommendedName>
        <fullName evidence="1">peptide-methionine (S)-S-oxide reductase</fullName>
        <ecNumber evidence="1">1.8.4.11</ecNumber>
    </recommendedName>
</protein>
<sequence length="65" mass="8127">MTEIIKYSKFYPAEDYHQDFYQKNEAEYVKDRQLSGRDQFIEQNWNYFHNYKTNENSIVRDHLLN</sequence>
<accession>A0ABP7VTU4</accession>
<feature type="domain" description="Peptide methionine sulphoxide reductase MsrA" evidence="5">
    <location>
        <begin position="1"/>
        <end position="29"/>
    </location>
</feature>
<evidence type="ECO:0000256" key="2">
    <source>
        <dbReference type="ARBA" id="ARBA00023002"/>
    </source>
</evidence>
<keyword evidence="7" id="KW-1185">Reference proteome</keyword>
<dbReference type="Gene3D" id="3.30.1060.10">
    <property type="entry name" value="Peptide methionine sulphoxide reductase MsrA"/>
    <property type="match status" value="1"/>
</dbReference>
<dbReference type="Pfam" id="PF01625">
    <property type="entry name" value="PMSR"/>
    <property type="match status" value="1"/>
</dbReference>
<reference evidence="7" key="1">
    <citation type="journal article" date="2019" name="Int. J. Syst. Evol. Microbiol.">
        <title>The Global Catalogue of Microorganisms (GCM) 10K type strain sequencing project: providing services to taxonomists for standard genome sequencing and annotation.</title>
        <authorList>
            <consortium name="The Broad Institute Genomics Platform"/>
            <consortium name="The Broad Institute Genome Sequencing Center for Infectious Disease"/>
            <person name="Wu L."/>
            <person name="Ma J."/>
        </authorList>
    </citation>
    <scope>NUCLEOTIDE SEQUENCE [LARGE SCALE GENOMIC DNA]</scope>
    <source>
        <strain evidence="7">JCM 17250</strain>
    </source>
</reference>
<dbReference type="InterPro" id="IPR036509">
    <property type="entry name" value="Met_Sox_Rdtase_MsrA_sf"/>
</dbReference>
<evidence type="ECO:0000313" key="7">
    <source>
        <dbReference type="Proteomes" id="UP001501734"/>
    </source>
</evidence>
<evidence type="ECO:0000256" key="1">
    <source>
        <dbReference type="ARBA" id="ARBA00012502"/>
    </source>
</evidence>
<evidence type="ECO:0000256" key="4">
    <source>
        <dbReference type="ARBA" id="ARBA00048782"/>
    </source>
</evidence>
<proteinExistence type="predicted"/>
<dbReference type="Proteomes" id="UP001501734">
    <property type="component" value="Unassembled WGS sequence"/>
</dbReference>
<evidence type="ECO:0000259" key="5">
    <source>
        <dbReference type="Pfam" id="PF01625"/>
    </source>
</evidence>